<feature type="region of interest" description="Disordered" evidence="1">
    <location>
        <begin position="28"/>
        <end position="63"/>
    </location>
</feature>
<organism evidence="2 3">
    <name type="scientific">Luteolibacter rhizosphaerae</name>
    <dbReference type="NCBI Taxonomy" id="2989719"/>
    <lineage>
        <taxon>Bacteria</taxon>
        <taxon>Pseudomonadati</taxon>
        <taxon>Verrucomicrobiota</taxon>
        <taxon>Verrucomicrobiia</taxon>
        <taxon>Verrucomicrobiales</taxon>
        <taxon>Verrucomicrobiaceae</taxon>
        <taxon>Luteolibacter</taxon>
    </lineage>
</organism>
<comment type="caution">
    <text evidence="2">The sequence shown here is derived from an EMBL/GenBank/DDBJ whole genome shotgun (WGS) entry which is preliminary data.</text>
</comment>
<keyword evidence="3" id="KW-1185">Reference proteome</keyword>
<sequence>MKPPSYLLLALAGTGLIAGFGIARLTGPEGEATGSPENLETAKAGKDGHRDSARGAGSGKPKLTLVKPAALPKSTDTVESLLQLNRGPLYARLGLWLLDASEEEMSAFWDGYHTREDPNDTIKDLLFTQWGKKNAAGMLEAAKRTGHEVPAMWSWAMSDPQGMLAYIEGKSDMMRNYGLRGLAYFHPELAQEMLAKDPALKNTFHIYEMAEQLSGGDPEKELEFLGKFPGYDYMNRSALKKWAAQDPHRAFDWLNQRGGTDDNGLRKEFFNTLKEEQPEVLASLAAGLPSGAMRREIEAAAFSHLAKTDPEKAAEEARKIDTPRLAAERFAELGKSMVAEQPEQALALLQELFEKCPDASMRRSWVQYPGGGGGGGLGVSGVSEFLTELTGWDPGRTLNAVMDLESRNSPAAQGPFYHGRNTGPEQVARQWARQDMNGLTTWTEAQNNPDLRDMGVAAVSYQLQQERDYEGAAEWATRLSQENQRHSSLMNTFANWAGNDRESARQWLDQAELPEQMRQSLQRYLPRTEP</sequence>
<evidence type="ECO:0000313" key="2">
    <source>
        <dbReference type="EMBL" id="MCW1913539.1"/>
    </source>
</evidence>
<protein>
    <submittedName>
        <fullName evidence="2">Uncharacterized protein</fullName>
    </submittedName>
</protein>
<evidence type="ECO:0000313" key="3">
    <source>
        <dbReference type="Proteomes" id="UP001165653"/>
    </source>
</evidence>
<feature type="compositionally biased region" description="Basic and acidic residues" evidence="1">
    <location>
        <begin position="43"/>
        <end position="53"/>
    </location>
</feature>
<gene>
    <name evidence="2" type="ORF">OJ996_08135</name>
</gene>
<dbReference type="Proteomes" id="UP001165653">
    <property type="component" value="Unassembled WGS sequence"/>
</dbReference>
<name>A0ABT3G1S7_9BACT</name>
<evidence type="ECO:0000256" key="1">
    <source>
        <dbReference type="SAM" id="MobiDB-lite"/>
    </source>
</evidence>
<dbReference type="RefSeq" id="WP_264513040.1">
    <property type="nucleotide sequence ID" value="NZ_JAPDDR010000003.1"/>
</dbReference>
<dbReference type="EMBL" id="JAPDDR010000003">
    <property type="protein sequence ID" value="MCW1913539.1"/>
    <property type="molecule type" value="Genomic_DNA"/>
</dbReference>
<accession>A0ABT3G1S7</accession>
<proteinExistence type="predicted"/>
<reference evidence="2" key="1">
    <citation type="submission" date="2022-10" db="EMBL/GenBank/DDBJ databases">
        <title>Luteolibacter sp. GHJ8, whole genome shotgun sequencing project.</title>
        <authorList>
            <person name="Zhao G."/>
            <person name="Shen L."/>
        </authorList>
    </citation>
    <scope>NUCLEOTIDE SEQUENCE</scope>
    <source>
        <strain evidence="2">GHJ8</strain>
    </source>
</reference>